<dbReference type="SMART" id="SM00248">
    <property type="entry name" value="ANK"/>
    <property type="match status" value="13"/>
</dbReference>
<accession>A0A812PA81</accession>
<protein>
    <submittedName>
        <fullName evidence="5">ANK2 protein</fullName>
    </submittedName>
</protein>
<dbReference type="Proteomes" id="UP000604046">
    <property type="component" value="Unassembled WGS sequence"/>
</dbReference>
<feature type="repeat" description="ANK" evidence="3">
    <location>
        <begin position="108"/>
        <end position="140"/>
    </location>
</feature>
<gene>
    <name evidence="5" type="primary">ANK2</name>
    <name evidence="5" type="ORF">SNAT2548_LOCUS18946</name>
</gene>
<evidence type="ECO:0000256" key="4">
    <source>
        <dbReference type="SAM" id="MobiDB-lite"/>
    </source>
</evidence>
<proteinExistence type="predicted"/>
<dbReference type="PANTHER" id="PTHR24198">
    <property type="entry name" value="ANKYRIN REPEAT AND PROTEIN KINASE DOMAIN-CONTAINING PROTEIN"/>
    <property type="match status" value="1"/>
</dbReference>
<evidence type="ECO:0000256" key="1">
    <source>
        <dbReference type="ARBA" id="ARBA00022737"/>
    </source>
</evidence>
<comment type="caution">
    <text evidence="5">The sequence shown here is derived from an EMBL/GenBank/DDBJ whole genome shotgun (WGS) entry which is preliminary data.</text>
</comment>
<keyword evidence="1" id="KW-0677">Repeat</keyword>
<feature type="repeat" description="ANK" evidence="3">
    <location>
        <begin position="381"/>
        <end position="415"/>
    </location>
</feature>
<dbReference type="InterPro" id="IPR002110">
    <property type="entry name" value="Ankyrin_rpt"/>
</dbReference>
<keyword evidence="6" id="KW-1185">Reference proteome</keyword>
<feature type="region of interest" description="Disordered" evidence="4">
    <location>
        <begin position="688"/>
        <end position="715"/>
    </location>
</feature>
<dbReference type="PROSITE" id="PS50297">
    <property type="entry name" value="ANK_REP_REGION"/>
    <property type="match status" value="8"/>
</dbReference>
<dbReference type="PANTHER" id="PTHR24198:SF165">
    <property type="entry name" value="ANKYRIN REPEAT-CONTAINING PROTEIN-RELATED"/>
    <property type="match status" value="1"/>
</dbReference>
<feature type="repeat" description="ANK" evidence="3">
    <location>
        <begin position="174"/>
        <end position="206"/>
    </location>
</feature>
<dbReference type="OrthoDB" id="426293at2759"/>
<evidence type="ECO:0000313" key="6">
    <source>
        <dbReference type="Proteomes" id="UP000604046"/>
    </source>
</evidence>
<feature type="repeat" description="ANK" evidence="3">
    <location>
        <begin position="207"/>
        <end position="233"/>
    </location>
</feature>
<dbReference type="SUPFAM" id="SSF48403">
    <property type="entry name" value="Ankyrin repeat"/>
    <property type="match status" value="2"/>
</dbReference>
<feature type="repeat" description="ANK" evidence="3">
    <location>
        <begin position="314"/>
        <end position="347"/>
    </location>
</feature>
<sequence>MLNVWSISGQLVLALPAEKLTDVWGLKRRLSSVCGAGCFQQRLMHQGQDLADDALLGFPADVQLVKVPFVESSSAQNFELFSHVGRGAVAKVEEILGRPHDPNMRDSDGQQLLHYAIACGNMHILQLVLDAGADTHSADAKGRTSIHHAAEHQNPEITRLLLQEGVDKDMLDKAGRSALHLAALYGNLHVVRVLLAAGSDPNLLDYAGQSTLHCAAAGGDSEVLRLLIEAGADKKDLLDHAGQSLLQLAAWRGAVEIVRLLLESGADAKLLDRAGKSALQGCIESSSVRNRASAVDIIRMLLAAGADKDLLDRAGQSLLHLAARHGSTAQVVRLLLEAGVDVNLADVEGRSALHRAAEAGNKEVMALLLDFGAETDSLDVSGQSPLHCAASSPARAAEGVSLLLESRASQDLVDNQGQSALHLAASVGTESRSAQLLVEAGSNKALADKHGQTALHHAARGCREGCDGHLDVAASRARMRADGTLNPAGMYRNSRVLEMELAPQHRHDGRREIVRCLLQAGADESALDNDGRSALHYAARNLVAQWAQWQELMIMIMTNLRAVHFSLPNLTEERCQFKAGEQVLISRGDPLKNRVCEASVREVDFQGRVMIVSVNGKMPEDPWHARRYRIDKYANRTTYERQVNALMQFIMMDRTKVCEMLVAAGVGKLDQAVIEEAAIMKRRAERKGMGKGYKGKRQEELAKQDQDTKDKTRSSALANWDAEDFFADDPQEEAEALAEEAALAAEAALELEPEEDPEEKERREKTVALANEMISAMIVAPVMSLLFASLAVEAEQASPVAQLAAEGAQASSDVHLNTVAGALTDLLKSGDQGAGTLSAIAQASNTSAIVETIKELLNGTMKGRLYTAHKNSLAAIADSKKLFADCRSAYEAADHVRFPPASLLQTVNATPWYEEFFQAYSQCKLWEAQIGKDMTACDYHCTSEVKVVGEDCTFLGDQCGPLDCAPVTGEGYKSFLERMIKDIKSHLDFLVWERYNATHGCNDIWGTAERCFKNCDGHVMEIQDLVPHKSTDIPGCCAPRTQAEDAKCQELKSQRVAWQTYDQCYDAALPQWETTKGEQVAEAESRKAQMRSIMRMLCYVSSFGPNQATLLTQCMEKDFTKETDVMAMSLELGMPETKLDAFSCNSSETPGTADFDAAHYGNLPTGLAACPVLHCEEACNGEVNVSSMRILDATTEPPLPEMTTASTKCFKKAASADAVYWDLGSEQAVGAVSADPADDISSIKVYLTNSEHGTVLPTTELCGTITEKSKTVDCGARSGSRYLVMQPFITGSCVFGGCTPSWCLMTVDGSNMTQEPMSATGSSFVGQVVVNATV</sequence>
<feature type="repeat" description="ANK" evidence="3">
    <location>
        <begin position="141"/>
        <end position="173"/>
    </location>
</feature>
<evidence type="ECO:0000256" key="3">
    <source>
        <dbReference type="PROSITE-ProRule" id="PRU00023"/>
    </source>
</evidence>
<dbReference type="Pfam" id="PF12796">
    <property type="entry name" value="Ank_2"/>
    <property type="match status" value="3"/>
</dbReference>
<dbReference type="Gene3D" id="1.25.40.20">
    <property type="entry name" value="Ankyrin repeat-containing domain"/>
    <property type="match status" value="5"/>
</dbReference>
<reference evidence="5" key="1">
    <citation type="submission" date="2021-02" db="EMBL/GenBank/DDBJ databases">
        <authorList>
            <person name="Dougan E. K."/>
            <person name="Rhodes N."/>
            <person name="Thang M."/>
            <person name="Chan C."/>
        </authorList>
    </citation>
    <scope>NUCLEOTIDE SEQUENCE</scope>
</reference>
<feature type="compositionally biased region" description="Basic and acidic residues" evidence="4">
    <location>
        <begin position="696"/>
        <end position="713"/>
    </location>
</feature>
<dbReference type="PRINTS" id="PR01415">
    <property type="entry name" value="ANKYRIN"/>
</dbReference>
<feature type="repeat" description="ANK" evidence="3">
    <location>
        <begin position="416"/>
        <end position="449"/>
    </location>
</feature>
<dbReference type="PROSITE" id="PS50088">
    <property type="entry name" value="ANK_REPEAT"/>
    <property type="match status" value="9"/>
</dbReference>
<keyword evidence="2 3" id="KW-0040">ANK repeat</keyword>
<evidence type="ECO:0000313" key="5">
    <source>
        <dbReference type="EMBL" id="CAE7356059.1"/>
    </source>
</evidence>
<organism evidence="5 6">
    <name type="scientific">Symbiodinium natans</name>
    <dbReference type="NCBI Taxonomy" id="878477"/>
    <lineage>
        <taxon>Eukaryota</taxon>
        <taxon>Sar</taxon>
        <taxon>Alveolata</taxon>
        <taxon>Dinophyceae</taxon>
        <taxon>Suessiales</taxon>
        <taxon>Symbiodiniaceae</taxon>
        <taxon>Symbiodinium</taxon>
    </lineage>
</organism>
<feature type="repeat" description="ANK" evidence="3">
    <location>
        <begin position="348"/>
        <end position="380"/>
    </location>
</feature>
<feature type="repeat" description="ANK" evidence="3">
    <location>
        <begin position="241"/>
        <end position="273"/>
    </location>
</feature>
<evidence type="ECO:0000256" key="2">
    <source>
        <dbReference type="ARBA" id="ARBA00023043"/>
    </source>
</evidence>
<name>A0A812PA81_9DINO</name>
<dbReference type="InterPro" id="IPR036770">
    <property type="entry name" value="Ankyrin_rpt-contain_sf"/>
</dbReference>
<dbReference type="EMBL" id="CAJNDS010002159">
    <property type="protein sequence ID" value="CAE7356059.1"/>
    <property type="molecule type" value="Genomic_DNA"/>
</dbReference>